<name>A0ABW5I2N7_9PSEU</name>
<feature type="domain" description="Putative restriction endonuclease" evidence="2">
    <location>
        <begin position="42"/>
        <end position="199"/>
    </location>
</feature>
<dbReference type="EMBL" id="JBHUKQ010000013">
    <property type="protein sequence ID" value="MFD2483343.1"/>
    <property type="molecule type" value="Genomic_DNA"/>
</dbReference>
<feature type="region of interest" description="Disordered" evidence="1">
    <location>
        <begin position="1"/>
        <end position="38"/>
    </location>
</feature>
<dbReference type="RefSeq" id="WP_344271471.1">
    <property type="nucleotide sequence ID" value="NZ_BAAAHV010000009.1"/>
</dbReference>
<organism evidence="3 4">
    <name type="scientific">Amycolatopsis albidoflavus</name>
    <dbReference type="NCBI Taxonomy" id="102226"/>
    <lineage>
        <taxon>Bacteria</taxon>
        <taxon>Bacillati</taxon>
        <taxon>Actinomycetota</taxon>
        <taxon>Actinomycetes</taxon>
        <taxon>Pseudonocardiales</taxon>
        <taxon>Pseudonocardiaceae</taxon>
        <taxon>Amycolatopsis</taxon>
    </lineage>
</organism>
<dbReference type="GO" id="GO:0004519">
    <property type="term" value="F:endonuclease activity"/>
    <property type="evidence" value="ECO:0007669"/>
    <property type="project" value="UniProtKB-KW"/>
</dbReference>
<dbReference type="PANTHER" id="PTHR35400">
    <property type="entry name" value="SLR1083 PROTEIN"/>
    <property type="match status" value="1"/>
</dbReference>
<keyword evidence="4" id="KW-1185">Reference proteome</keyword>
<dbReference type="InterPro" id="IPR008538">
    <property type="entry name" value="Uma2"/>
</dbReference>
<dbReference type="InterPro" id="IPR012296">
    <property type="entry name" value="Nuclease_put_TT1808"/>
</dbReference>
<dbReference type="SUPFAM" id="SSF52980">
    <property type="entry name" value="Restriction endonuclease-like"/>
    <property type="match status" value="1"/>
</dbReference>
<protein>
    <submittedName>
        <fullName evidence="3">Uma2 family endonuclease</fullName>
    </submittedName>
</protein>
<evidence type="ECO:0000259" key="2">
    <source>
        <dbReference type="Pfam" id="PF05685"/>
    </source>
</evidence>
<evidence type="ECO:0000256" key="1">
    <source>
        <dbReference type="SAM" id="MobiDB-lite"/>
    </source>
</evidence>
<dbReference type="CDD" id="cd06260">
    <property type="entry name" value="DUF820-like"/>
    <property type="match status" value="1"/>
</dbReference>
<dbReference type="InterPro" id="IPR011335">
    <property type="entry name" value="Restrct_endonuc-II-like"/>
</dbReference>
<sequence length="215" mass="23446">MGRVPHRPRVPAFRGEPEPAGCADRPGGGRAGAGLSGGRTAADYAEWDEERCRGIEIVDGAVRDRPARSRTHQRIIRRLSLGLESACGNDLAVEFDVDLRLRDVPLLNRRPDLVVYDADLPADAVLRPEHCRLVVEVMSPGSITVDQIDKPAEYAAAGIPQFWRIENTTDEVGGLTVFCYRLDATTHSYVPTGAHQGTLRVATPVEVSVELTTLL</sequence>
<keyword evidence="3" id="KW-0540">Nuclease</keyword>
<dbReference type="Pfam" id="PF05685">
    <property type="entry name" value="Uma2"/>
    <property type="match status" value="1"/>
</dbReference>
<keyword evidence="3" id="KW-0255">Endonuclease</keyword>
<accession>A0ABW5I2N7</accession>
<evidence type="ECO:0000313" key="3">
    <source>
        <dbReference type="EMBL" id="MFD2483343.1"/>
    </source>
</evidence>
<keyword evidence="3" id="KW-0378">Hydrolase</keyword>
<proteinExistence type="predicted"/>
<reference evidence="4" key="1">
    <citation type="journal article" date="2019" name="Int. J. Syst. Evol. Microbiol.">
        <title>The Global Catalogue of Microorganisms (GCM) 10K type strain sequencing project: providing services to taxonomists for standard genome sequencing and annotation.</title>
        <authorList>
            <consortium name="The Broad Institute Genomics Platform"/>
            <consortium name="The Broad Institute Genome Sequencing Center for Infectious Disease"/>
            <person name="Wu L."/>
            <person name="Ma J."/>
        </authorList>
    </citation>
    <scope>NUCLEOTIDE SEQUENCE [LARGE SCALE GENOMIC DNA]</scope>
    <source>
        <strain evidence="4">CGMCC 4.7638</strain>
    </source>
</reference>
<comment type="caution">
    <text evidence="3">The sequence shown here is derived from an EMBL/GenBank/DDBJ whole genome shotgun (WGS) entry which is preliminary data.</text>
</comment>
<evidence type="ECO:0000313" key="4">
    <source>
        <dbReference type="Proteomes" id="UP001597542"/>
    </source>
</evidence>
<dbReference type="PANTHER" id="PTHR35400:SF3">
    <property type="entry name" value="SLL1072 PROTEIN"/>
    <property type="match status" value="1"/>
</dbReference>
<feature type="compositionally biased region" description="Gly residues" evidence="1">
    <location>
        <begin position="26"/>
        <end position="37"/>
    </location>
</feature>
<dbReference type="Proteomes" id="UP001597542">
    <property type="component" value="Unassembled WGS sequence"/>
</dbReference>
<gene>
    <name evidence="3" type="ORF">ACFSUT_23880</name>
</gene>
<dbReference type="Gene3D" id="3.90.1570.10">
    <property type="entry name" value="tt1808, chain A"/>
    <property type="match status" value="1"/>
</dbReference>